<dbReference type="Gene3D" id="1.10.357.10">
    <property type="entry name" value="Tetracycline Repressor, domain 2"/>
    <property type="match status" value="1"/>
</dbReference>
<dbReference type="PANTHER" id="PTHR30055">
    <property type="entry name" value="HTH-TYPE TRANSCRIPTIONAL REGULATOR RUTR"/>
    <property type="match status" value="1"/>
</dbReference>
<dbReference type="Pfam" id="PF17932">
    <property type="entry name" value="TetR_C_24"/>
    <property type="match status" value="1"/>
</dbReference>
<dbReference type="InterPro" id="IPR009057">
    <property type="entry name" value="Homeodomain-like_sf"/>
</dbReference>
<dbReference type="Pfam" id="PF00440">
    <property type="entry name" value="TetR_N"/>
    <property type="match status" value="1"/>
</dbReference>
<dbReference type="EMBL" id="RWYU02000007">
    <property type="protein sequence ID" value="RYJ61167.1"/>
    <property type="molecule type" value="Genomic_DNA"/>
</dbReference>
<name>A0A482U7Z8_9PSED</name>
<dbReference type="GO" id="GO:0003700">
    <property type="term" value="F:DNA-binding transcription factor activity"/>
    <property type="evidence" value="ECO:0007669"/>
    <property type="project" value="TreeGrafter"/>
</dbReference>
<evidence type="ECO:0000256" key="1">
    <source>
        <dbReference type="ARBA" id="ARBA00022491"/>
    </source>
</evidence>
<evidence type="ECO:0000256" key="4">
    <source>
        <dbReference type="ARBA" id="ARBA00023163"/>
    </source>
</evidence>
<dbReference type="InterPro" id="IPR001647">
    <property type="entry name" value="HTH_TetR"/>
</dbReference>
<proteinExistence type="predicted"/>
<dbReference type="PANTHER" id="PTHR30055:SF175">
    <property type="entry name" value="HTH-TYPE TRANSCRIPTIONAL REPRESSOR KSTR2"/>
    <property type="match status" value="1"/>
</dbReference>
<keyword evidence="2" id="KW-0805">Transcription regulation</keyword>
<accession>A0A482U7Z8</accession>
<evidence type="ECO:0000256" key="3">
    <source>
        <dbReference type="ARBA" id="ARBA00023125"/>
    </source>
</evidence>
<dbReference type="GO" id="GO:0000976">
    <property type="term" value="F:transcription cis-regulatory region binding"/>
    <property type="evidence" value="ECO:0007669"/>
    <property type="project" value="TreeGrafter"/>
</dbReference>
<dbReference type="Proteomes" id="UP000282800">
    <property type="component" value="Unassembled WGS sequence"/>
</dbReference>
<evidence type="ECO:0000256" key="5">
    <source>
        <dbReference type="PROSITE-ProRule" id="PRU00335"/>
    </source>
</evidence>
<dbReference type="AlphaFoldDB" id="A0A482U7Z8"/>
<evidence type="ECO:0000259" key="6">
    <source>
        <dbReference type="PROSITE" id="PS50977"/>
    </source>
</evidence>
<protein>
    <submittedName>
        <fullName evidence="7">TetR family transcriptional regulator</fullName>
    </submittedName>
</protein>
<keyword evidence="1" id="KW-0678">Repressor</keyword>
<feature type="DNA-binding region" description="H-T-H motif" evidence="5">
    <location>
        <begin position="74"/>
        <end position="93"/>
    </location>
</feature>
<organism evidence="7 8">
    <name type="scientific">Pseudomonas songnenensis</name>
    <dbReference type="NCBI Taxonomy" id="1176259"/>
    <lineage>
        <taxon>Bacteria</taxon>
        <taxon>Pseudomonadati</taxon>
        <taxon>Pseudomonadota</taxon>
        <taxon>Gammaproteobacteria</taxon>
        <taxon>Pseudomonadales</taxon>
        <taxon>Pseudomonadaceae</taxon>
        <taxon>Pseudomonas</taxon>
    </lineage>
</organism>
<evidence type="ECO:0000256" key="2">
    <source>
        <dbReference type="ARBA" id="ARBA00023015"/>
    </source>
</evidence>
<evidence type="ECO:0000313" key="7">
    <source>
        <dbReference type="EMBL" id="RYJ61167.1"/>
    </source>
</evidence>
<dbReference type="PROSITE" id="PS50977">
    <property type="entry name" value="HTH_TETR_2"/>
    <property type="match status" value="1"/>
</dbReference>
<dbReference type="SUPFAM" id="SSF46689">
    <property type="entry name" value="Homeodomain-like"/>
    <property type="match status" value="1"/>
</dbReference>
<feature type="domain" description="HTH tetR-type" evidence="6">
    <location>
        <begin position="51"/>
        <end position="111"/>
    </location>
</feature>
<keyword evidence="3 5" id="KW-0238">DNA-binding</keyword>
<gene>
    <name evidence="7" type="ORF">EJA06_017985</name>
</gene>
<comment type="caution">
    <text evidence="7">The sequence shown here is derived from an EMBL/GenBank/DDBJ whole genome shotgun (WGS) entry which is preliminary data.</text>
</comment>
<reference evidence="7 8" key="1">
    <citation type="submission" date="2019-01" db="EMBL/GenBank/DDBJ databases">
        <title>High-quality draft genome of. Pseudomonas songnenensis str. L103, a full-fledged denitrifier isolated from 100 meters deep aquifer in a heavily nitrogen fertilized agricultural area.</title>
        <authorList>
            <person name="Liu M."/>
            <person name="Liu B."/>
        </authorList>
    </citation>
    <scope>NUCLEOTIDE SEQUENCE [LARGE SCALE GENOMIC DNA]</scope>
    <source>
        <strain evidence="7 8">L103</strain>
    </source>
</reference>
<sequence>MHRWWPGRRIDIAARLTVNRSLRASCQRGRSLPLIDLAHGDASRPVRADTPPVHEQLRTVALTLFVEHGFQAVSLRQLAMALGMQAGSLYNHMESKQILLFELIEEHETDLLDLLEADDPCQADGLTRLRSYVDLHIRYNLMHQHRLVLARRESRCLSAEQRASIEATRQAHVDHLEKILRQIPSPAAAEQSSAVARSLMSILEDAPTWWSPDDAPAVEGFIAVVTHMAVGGLAGPSAEQSLPLARSA</sequence>
<dbReference type="OrthoDB" id="7028830at2"/>
<keyword evidence="4" id="KW-0804">Transcription</keyword>
<dbReference type="InterPro" id="IPR041490">
    <property type="entry name" value="KstR2_TetR_C"/>
</dbReference>
<dbReference type="InterPro" id="IPR050109">
    <property type="entry name" value="HTH-type_TetR-like_transc_reg"/>
</dbReference>
<evidence type="ECO:0000313" key="8">
    <source>
        <dbReference type="Proteomes" id="UP000282800"/>
    </source>
</evidence>
<dbReference type="PRINTS" id="PR00455">
    <property type="entry name" value="HTHTETR"/>
</dbReference>